<evidence type="ECO:0000256" key="4">
    <source>
        <dbReference type="ARBA" id="ARBA00022763"/>
    </source>
</evidence>
<reference evidence="8 9" key="1">
    <citation type="journal article" date="2015" name="Nature">
        <title>rRNA introns, odd ribosomes, and small enigmatic genomes across a large radiation of phyla.</title>
        <authorList>
            <person name="Brown C.T."/>
            <person name="Hug L.A."/>
            <person name="Thomas B.C."/>
            <person name="Sharon I."/>
            <person name="Castelle C.J."/>
            <person name="Singh A."/>
            <person name="Wilkins M.J."/>
            <person name="Williams K.H."/>
            <person name="Banfield J.F."/>
        </authorList>
    </citation>
    <scope>NUCLEOTIDE SEQUENCE [LARGE SCALE GENOMIC DNA]</scope>
</reference>
<name>A0A0F9Z6V0_9BACT</name>
<evidence type="ECO:0000256" key="2">
    <source>
        <dbReference type="ARBA" id="ARBA00022603"/>
    </source>
</evidence>
<dbReference type="InterPro" id="IPR036388">
    <property type="entry name" value="WH-like_DNA-bd_sf"/>
</dbReference>
<evidence type="ECO:0000313" key="8">
    <source>
        <dbReference type="EMBL" id="KKP34421.1"/>
    </source>
</evidence>
<dbReference type="PATRIC" id="fig|1618475.3.peg.439"/>
<dbReference type="NCBIfam" id="TIGR00589">
    <property type="entry name" value="ogt"/>
    <property type="match status" value="1"/>
</dbReference>
<evidence type="ECO:0000256" key="6">
    <source>
        <dbReference type="ARBA" id="ARBA00049348"/>
    </source>
</evidence>
<comment type="catalytic activity">
    <reaction evidence="1">
        <text>a 4-O-methyl-thymidine in DNA + L-cysteinyl-[protein] = a thymidine in DNA + S-methyl-L-cysteinyl-[protein]</text>
        <dbReference type="Rhea" id="RHEA:53428"/>
        <dbReference type="Rhea" id="RHEA-COMP:10131"/>
        <dbReference type="Rhea" id="RHEA-COMP:10132"/>
        <dbReference type="Rhea" id="RHEA-COMP:13555"/>
        <dbReference type="Rhea" id="RHEA-COMP:13556"/>
        <dbReference type="ChEBI" id="CHEBI:29950"/>
        <dbReference type="ChEBI" id="CHEBI:82612"/>
        <dbReference type="ChEBI" id="CHEBI:137386"/>
        <dbReference type="ChEBI" id="CHEBI:137387"/>
        <dbReference type="EC" id="2.1.1.63"/>
    </reaction>
</comment>
<dbReference type="GO" id="GO:0006281">
    <property type="term" value="P:DNA repair"/>
    <property type="evidence" value="ECO:0007669"/>
    <property type="project" value="UniProtKB-KW"/>
</dbReference>
<dbReference type="AlphaFoldDB" id="A0A0F9Z6V0"/>
<evidence type="ECO:0000256" key="3">
    <source>
        <dbReference type="ARBA" id="ARBA00022679"/>
    </source>
</evidence>
<organism evidence="8 9">
    <name type="scientific">Candidatus Roizmanbacteria bacterium GW2011_GWA2_32_13</name>
    <dbReference type="NCBI Taxonomy" id="1618475"/>
    <lineage>
        <taxon>Bacteria</taxon>
        <taxon>Candidatus Roizmaniibacteriota</taxon>
    </lineage>
</organism>
<dbReference type="GO" id="GO:0032259">
    <property type="term" value="P:methylation"/>
    <property type="evidence" value="ECO:0007669"/>
    <property type="project" value="UniProtKB-KW"/>
</dbReference>
<sequence>MDFKEKVYKICSTIPKGEVATYGQIARLAGNPKAARAVGVFMKNNLNVPVVPCHRVVANDGKLTGYSGTGGIAQKKKMLLKGGVCFKNNKVNLFCSQWIK</sequence>
<dbReference type="PANTHER" id="PTHR10815">
    <property type="entry name" value="METHYLATED-DNA--PROTEIN-CYSTEINE METHYLTRANSFERASE"/>
    <property type="match status" value="1"/>
</dbReference>
<gene>
    <name evidence="8" type="ORF">UR23_C0039G0007</name>
</gene>
<evidence type="ECO:0000256" key="5">
    <source>
        <dbReference type="ARBA" id="ARBA00023204"/>
    </source>
</evidence>
<dbReference type="PROSITE" id="PS00374">
    <property type="entry name" value="MGMT"/>
    <property type="match status" value="1"/>
</dbReference>
<keyword evidence="5" id="KW-0234">DNA repair</keyword>
<evidence type="ECO:0000259" key="7">
    <source>
        <dbReference type="Pfam" id="PF01035"/>
    </source>
</evidence>
<dbReference type="PANTHER" id="PTHR10815:SF13">
    <property type="entry name" value="METHYLATED-DNA--PROTEIN-CYSTEINE METHYLTRANSFERASE"/>
    <property type="match status" value="1"/>
</dbReference>
<protein>
    <submittedName>
        <fullName evidence="8">Methylated-DNA/protein-cysteine methyltransferase</fullName>
    </submittedName>
</protein>
<dbReference type="InterPro" id="IPR036217">
    <property type="entry name" value="MethylDNA_cys_MeTrfase_DNAb"/>
</dbReference>
<dbReference type="Gene3D" id="1.10.10.10">
    <property type="entry name" value="Winged helix-like DNA-binding domain superfamily/Winged helix DNA-binding domain"/>
    <property type="match status" value="1"/>
</dbReference>
<proteinExistence type="predicted"/>
<evidence type="ECO:0000256" key="1">
    <source>
        <dbReference type="ARBA" id="ARBA00001286"/>
    </source>
</evidence>
<dbReference type="CDD" id="cd06445">
    <property type="entry name" value="ATase"/>
    <property type="match status" value="1"/>
</dbReference>
<feature type="domain" description="Methylated-DNA-[protein]-cysteine S-methyltransferase DNA binding" evidence="7">
    <location>
        <begin position="2"/>
        <end position="81"/>
    </location>
</feature>
<dbReference type="Proteomes" id="UP000034349">
    <property type="component" value="Unassembled WGS sequence"/>
</dbReference>
<dbReference type="EMBL" id="LBOK01000039">
    <property type="protein sequence ID" value="KKP34421.1"/>
    <property type="molecule type" value="Genomic_DNA"/>
</dbReference>
<keyword evidence="4" id="KW-0227">DNA damage</keyword>
<dbReference type="SUPFAM" id="SSF46767">
    <property type="entry name" value="Methylated DNA-protein cysteine methyltransferase, C-terminal domain"/>
    <property type="match status" value="1"/>
</dbReference>
<dbReference type="InterPro" id="IPR001497">
    <property type="entry name" value="MethylDNA_cys_MeTrfase_AS"/>
</dbReference>
<dbReference type="InterPro" id="IPR014048">
    <property type="entry name" value="MethylDNA_cys_MeTrfase_DNA-bd"/>
</dbReference>
<evidence type="ECO:0000313" key="9">
    <source>
        <dbReference type="Proteomes" id="UP000034349"/>
    </source>
</evidence>
<dbReference type="GO" id="GO:0003908">
    <property type="term" value="F:methylated-DNA-[protein]-cysteine S-methyltransferase activity"/>
    <property type="evidence" value="ECO:0007669"/>
    <property type="project" value="UniProtKB-EC"/>
</dbReference>
<comment type="catalytic activity">
    <reaction evidence="6">
        <text>a 6-O-methyl-2'-deoxyguanosine in DNA + L-cysteinyl-[protein] = S-methyl-L-cysteinyl-[protein] + a 2'-deoxyguanosine in DNA</text>
        <dbReference type="Rhea" id="RHEA:24000"/>
        <dbReference type="Rhea" id="RHEA-COMP:10131"/>
        <dbReference type="Rhea" id="RHEA-COMP:10132"/>
        <dbReference type="Rhea" id="RHEA-COMP:11367"/>
        <dbReference type="Rhea" id="RHEA-COMP:11368"/>
        <dbReference type="ChEBI" id="CHEBI:29950"/>
        <dbReference type="ChEBI" id="CHEBI:82612"/>
        <dbReference type="ChEBI" id="CHEBI:85445"/>
        <dbReference type="ChEBI" id="CHEBI:85448"/>
        <dbReference type="EC" id="2.1.1.63"/>
    </reaction>
</comment>
<comment type="caution">
    <text evidence="8">The sequence shown here is derived from an EMBL/GenBank/DDBJ whole genome shotgun (WGS) entry which is preliminary data.</text>
</comment>
<keyword evidence="3 8" id="KW-0808">Transferase</keyword>
<keyword evidence="2 8" id="KW-0489">Methyltransferase</keyword>
<accession>A0A0F9Z6V0</accession>
<dbReference type="Pfam" id="PF01035">
    <property type="entry name" value="DNA_binding_1"/>
    <property type="match status" value="1"/>
</dbReference>